<dbReference type="KEGG" id="daf:Desaf_3259"/>
<sequence length="40" mass="4500">MPDSSEPIEELRKPEACNELPYKLAATSLPISRQPTSFRP</sequence>
<dbReference type="HOGENOM" id="CLU_3288416_0_0_7"/>
<proteinExistence type="predicted"/>
<name>F3Z3T4_DESAF</name>
<reference evidence="1 2" key="1">
    <citation type="journal article" date="2011" name="J. Bacteriol.">
        <title>Genome sequence of the mercury-methylating and pleomorphic Desulfovibrio africanus Strain Walvis Bay.</title>
        <authorList>
            <person name="Brown S.D."/>
            <person name="Wall J.D."/>
            <person name="Kucken A.M."/>
            <person name="Gilmour C.C."/>
            <person name="Podar M."/>
            <person name="Brandt C.C."/>
            <person name="Teshima H."/>
            <person name="Detter J.C."/>
            <person name="Han C.S."/>
            <person name="Land M.L."/>
            <person name="Lucas S."/>
            <person name="Han J."/>
            <person name="Pennacchio L."/>
            <person name="Nolan M."/>
            <person name="Pitluck S."/>
            <person name="Woyke T."/>
            <person name="Goodwin L."/>
            <person name="Palumbo A.V."/>
            <person name="Elias D.A."/>
        </authorList>
    </citation>
    <scope>NUCLEOTIDE SEQUENCE [LARGE SCALE GENOMIC DNA]</scope>
    <source>
        <strain evidence="1 2">Walvis Bay</strain>
    </source>
</reference>
<evidence type="ECO:0000313" key="2">
    <source>
        <dbReference type="Proteomes" id="UP000007844"/>
    </source>
</evidence>
<dbReference type="AlphaFoldDB" id="F3Z3T4"/>
<gene>
    <name evidence="1" type="ORF">Desaf_3259</name>
</gene>
<accession>F3Z3T4</accession>
<dbReference type="EMBL" id="CP003221">
    <property type="protein sequence ID" value="EGJ51549.1"/>
    <property type="molecule type" value="Genomic_DNA"/>
</dbReference>
<protein>
    <submittedName>
        <fullName evidence="1">Uncharacterized protein</fullName>
    </submittedName>
</protein>
<organism evidence="1 2">
    <name type="scientific">Desulfocurvibacter africanus subsp. africanus str. Walvis Bay</name>
    <dbReference type="NCBI Taxonomy" id="690850"/>
    <lineage>
        <taxon>Bacteria</taxon>
        <taxon>Pseudomonadati</taxon>
        <taxon>Thermodesulfobacteriota</taxon>
        <taxon>Desulfovibrionia</taxon>
        <taxon>Desulfovibrionales</taxon>
        <taxon>Desulfovibrionaceae</taxon>
        <taxon>Desulfocurvibacter</taxon>
    </lineage>
</organism>
<keyword evidence="2" id="KW-1185">Reference proteome</keyword>
<evidence type="ECO:0000313" key="1">
    <source>
        <dbReference type="EMBL" id="EGJ51549.1"/>
    </source>
</evidence>
<dbReference type="Proteomes" id="UP000007844">
    <property type="component" value="Chromosome"/>
</dbReference>